<reference evidence="2 3" key="1">
    <citation type="submission" date="2017-12" db="EMBL/GenBank/DDBJ databases">
        <title>Comparative genomics of Botrytis spp.</title>
        <authorList>
            <person name="Valero-Jimenez C.A."/>
            <person name="Tapia P."/>
            <person name="Veloso J."/>
            <person name="Silva-Moreno E."/>
            <person name="Staats M."/>
            <person name="Valdes J.H."/>
            <person name="Van Kan J.A.L."/>
        </authorList>
    </citation>
    <scope>NUCLEOTIDE SEQUENCE [LARGE SCALE GENOMIC DNA]</scope>
    <source>
        <strain evidence="2 3">MUCL2120</strain>
    </source>
</reference>
<evidence type="ECO:0000313" key="2">
    <source>
        <dbReference type="EMBL" id="TGO63053.1"/>
    </source>
</evidence>
<accession>A0A4Z1J1L3</accession>
<dbReference type="AlphaFoldDB" id="A0A4Z1J1L3"/>
<dbReference type="Proteomes" id="UP000297452">
    <property type="component" value="Unassembled WGS sequence"/>
</dbReference>
<organism evidence="2 3">
    <name type="scientific">Botryotinia narcissicola</name>
    <dbReference type="NCBI Taxonomy" id="278944"/>
    <lineage>
        <taxon>Eukaryota</taxon>
        <taxon>Fungi</taxon>
        <taxon>Dikarya</taxon>
        <taxon>Ascomycota</taxon>
        <taxon>Pezizomycotina</taxon>
        <taxon>Leotiomycetes</taxon>
        <taxon>Helotiales</taxon>
        <taxon>Sclerotiniaceae</taxon>
        <taxon>Botryotinia</taxon>
    </lineage>
</organism>
<protein>
    <submittedName>
        <fullName evidence="2">Uncharacterized protein</fullName>
    </submittedName>
</protein>
<evidence type="ECO:0000313" key="3">
    <source>
        <dbReference type="Proteomes" id="UP000297452"/>
    </source>
</evidence>
<proteinExistence type="predicted"/>
<feature type="region of interest" description="Disordered" evidence="1">
    <location>
        <begin position="32"/>
        <end position="68"/>
    </location>
</feature>
<evidence type="ECO:0000256" key="1">
    <source>
        <dbReference type="SAM" id="MobiDB-lite"/>
    </source>
</evidence>
<dbReference type="EMBL" id="PQXJ01000105">
    <property type="protein sequence ID" value="TGO63053.1"/>
    <property type="molecule type" value="Genomic_DNA"/>
</dbReference>
<keyword evidence="3" id="KW-1185">Reference proteome</keyword>
<comment type="caution">
    <text evidence="2">The sequence shown here is derived from an EMBL/GenBank/DDBJ whole genome shotgun (WGS) entry which is preliminary data.</text>
</comment>
<gene>
    <name evidence="2" type="ORF">BOTNAR_0105g00130</name>
</gene>
<name>A0A4Z1J1L3_9HELO</name>
<feature type="compositionally biased region" description="Polar residues" evidence="1">
    <location>
        <begin position="54"/>
        <end position="68"/>
    </location>
</feature>
<sequence>MPQCWEVCPLMIDELALLTSITIGALSFRSSNRARNKAPFASAQENAMLEHDSVASTNARDSRPAQGS</sequence>